<name>A0A221MBW5_9BACI</name>
<keyword evidence="3" id="KW-1185">Reference proteome</keyword>
<evidence type="ECO:0000256" key="1">
    <source>
        <dbReference type="SAM" id="Phobius"/>
    </source>
</evidence>
<dbReference type="Proteomes" id="UP000204391">
    <property type="component" value="Chromosome"/>
</dbReference>
<evidence type="ECO:0008006" key="4">
    <source>
        <dbReference type="Google" id="ProtNLM"/>
    </source>
</evidence>
<dbReference type="InterPro" id="IPR036680">
    <property type="entry name" value="SPOR-like_sf"/>
</dbReference>
<dbReference type="OrthoDB" id="2969309at2"/>
<dbReference type="AlphaFoldDB" id="A0A221MBW5"/>
<keyword evidence="1" id="KW-0472">Membrane</keyword>
<proteinExistence type="predicted"/>
<dbReference type="RefSeq" id="WP_089531950.1">
    <property type="nucleotide sequence ID" value="NZ_CP022437.1"/>
</dbReference>
<organism evidence="2 3">
    <name type="scientific">Virgibacillus necropolis</name>
    <dbReference type="NCBI Taxonomy" id="163877"/>
    <lineage>
        <taxon>Bacteria</taxon>
        <taxon>Bacillati</taxon>
        <taxon>Bacillota</taxon>
        <taxon>Bacilli</taxon>
        <taxon>Bacillales</taxon>
        <taxon>Bacillaceae</taxon>
        <taxon>Virgibacillus</taxon>
    </lineage>
</organism>
<gene>
    <name evidence="2" type="ORF">CFK40_08785</name>
</gene>
<feature type="transmembrane region" description="Helical" evidence="1">
    <location>
        <begin position="79"/>
        <end position="101"/>
    </location>
</feature>
<keyword evidence="1" id="KW-1133">Transmembrane helix</keyword>
<evidence type="ECO:0000313" key="2">
    <source>
        <dbReference type="EMBL" id="ASN05099.1"/>
    </source>
</evidence>
<keyword evidence="1" id="KW-0812">Transmembrane</keyword>
<dbReference type="EMBL" id="CP022437">
    <property type="protein sequence ID" value="ASN05099.1"/>
    <property type="molecule type" value="Genomic_DNA"/>
</dbReference>
<protein>
    <recommendedName>
        <fullName evidence="4">SPOR domain-containing protein</fullName>
    </recommendedName>
</protein>
<accession>A0A221MBW5</accession>
<sequence>MDKRKTIIVWMDGKKTKVSQNKNVNQTVQHAYKNEEHAATNEDKKELDPIPTYIRQNTFEEEVPFKKSKSPKNKTYKHIFLAAISAILLGVGLGVFMLNMFTNIDTNTVGGVFNQQTETTNGDASNSGEEAIASDLSTYTLKGLQAFVLQAGLFSEESNVTVVQEKYDTAGFPTMVWKRDDNYYLFANVAETKDQTDSKKAKYTELNLETYAKKWTTSEVEIELTETEYKWLQDFHNIWNMSLKNVSKNQSISSTEWNEWIKSYPENVKNTSEFFEKVKSLQTNIDEASETSSPILLLKLWNHYENFVLN</sequence>
<dbReference type="GO" id="GO:0042834">
    <property type="term" value="F:peptidoglycan binding"/>
    <property type="evidence" value="ECO:0007669"/>
    <property type="project" value="InterPro"/>
</dbReference>
<dbReference type="SUPFAM" id="SSF110997">
    <property type="entry name" value="Sporulation related repeat"/>
    <property type="match status" value="1"/>
</dbReference>
<reference evidence="2 3" key="1">
    <citation type="journal article" date="2003" name="Int. J. Syst. Evol. Microbiol.">
        <title>Virgibacillus carmonensis sp. nov., Virgibacillus necropolis sp. nov. and Virgibacillus picturae sp. nov., three novel species isolated from deteriorated mural paintings, transfer of the species of the genus salibacillus to Virgibacillus, as Virgibacillus marismortui comb. nov. and Virgibacillus salexigens comb. nov., and emended description of the genus Virgibacillus.</title>
        <authorList>
            <person name="Heyrman J."/>
            <person name="Logan N.A."/>
            <person name="Busse H.J."/>
            <person name="Balcaen A."/>
            <person name="Lebbe L."/>
            <person name="Rodriguez-Diaz M."/>
            <person name="Swings J."/>
            <person name="De Vos P."/>
        </authorList>
    </citation>
    <scope>NUCLEOTIDE SEQUENCE [LARGE SCALE GENOMIC DNA]</scope>
    <source>
        <strain evidence="2 3">LMG 19488</strain>
    </source>
</reference>
<evidence type="ECO:0000313" key="3">
    <source>
        <dbReference type="Proteomes" id="UP000204391"/>
    </source>
</evidence>
<dbReference type="KEGG" id="vne:CFK40_08785"/>